<gene>
    <name evidence="1" type="ORF">PF002_g24617</name>
</gene>
<organism evidence="1 2">
    <name type="scientific">Phytophthora fragariae</name>
    <dbReference type="NCBI Taxonomy" id="53985"/>
    <lineage>
        <taxon>Eukaryota</taxon>
        <taxon>Sar</taxon>
        <taxon>Stramenopiles</taxon>
        <taxon>Oomycota</taxon>
        <taxon>Peronosporomycetes</taxon>
        <taxon>Peronosporales</taxon>
        <taxon>Peronosporaceae</taxon>
        <taxon>Phytophthora</taxon>
    </lineage>
</organism>
<sequence length="150" mass="16323">MVGLEHVFLEWRTFESGGITDGRSLHADLVLRCRRWLGLVGARSVGGGLDLLVRVVSVLGSDLVVRVSAAGSDLVVRVSAAGSDLVVYVAVPSLDSDSDLVVPCQCQAWTPTRTRTWWCTCPRWARMWNCGELTIVYGAKVSVASRCSDR</sequence>
<evidence type="ECO:0000313" key="1">
    <source>
        <dbReference type="EMBL" id="KAE9191024.1"/>
    </source>
</evidence>
<proteinExistence type="predicted"/>
<dbReference type="Proteomes" id="UP000440367">
    <property type="component" value="Unassembled WGS sequence"/>
</dbReference>
<reference evidence="1 2" key="1">
    <citation type="submission" date="2018-08" db="EMBL/GenBank/DDBJ databases">
        <title>Genomic investigation of the strawberry pathogen Phytophthora fragariae indicates pathogenicity is determined by transcriptional variation in three key races.</title>
        <authorList>
            <person name="Adams T.M."/>
            <person name="Armitage A.D."/>
            <person name="Sobczyk M.K."/>
            <person name="Bates H.J."/>
            <person name="Dunwell J.M."/>
            <person name="Nellist C.F."/>
            <person name="Harrison R.J."/>
        </authorList>
    </citation>
    <scope>NUCLEOTIDE SEQUENCE [LARGE SCALE GENOMIC DNA]</scope>
    <source>
        <strain evidence="1 2">BC-1</strain>
    </source>
</reference>
<evidence type="ECO:0000313" key="2">
    <source>
        <dbReference type="Proteomes" id="UP000440367"/>
    </source>
</evidence>
<comment type="caution">
    <text evidence="1">The sequence shown here is derived from an EMBL/GenBank/DDBJ whole genome shotgun (WGS) entry which is preliminary data.</text>
</comment>
<dbReference type="AlphaFoldDB" id="A0A6A3WTV6"/>
<protein>
    <submittedName>
        <fullName evidence="1">Uncharacterized protein</fullName>
    </submittedName>
</protein>
<dbReference type="EMBL" id="QXGD01002268">
    <property type="protein sequence ID" value="KAE9191024.1"/>
    <property type="molecule type" value="Genomic_DNA"/>
</dbReference>
<accession>A0A6A3WTV6</accession>
<name>A0A6A3WTV6_9STRA</name>